<organism evidence="1 2">
    <name type="scientific">Candidatus Halobonum tyrrellensis G22</name>
    <dbReference type="NCBI Taxonomy" id="1324957"/>
    <lineage>
        <taxon>Archaea</taxon>
        <taxon>Methanobacteriati</taxon>
        <taxon>Methanobacteriota</taxon>
        <taxon>Stenosarchaea group</taxon>
        <taxon>Halobacteria</taxon>
        <taxon>Halobacteriales</taxon>
        <taxon>Haloferacaceae</taxon>
        <taxon>Candidatus Halobonum</taxon>
    </lineage>
</organism>
<name>V4H9Z0_9EURY</name>
<dbReference type="AlphaFoldDB" id="V4H9Z0"/>
<accession>V4H9Z0</accession>
<proteinExistence type="predicted"/>
<dbReference type="Proteomes" id="UP000017840">
    <property type="component" value="Unassembled WGS sequence"/>
</dbReference>
<comment type="caution">
    <text evidence="1">The sequence shown here is derived from an EMBL/GenBank/DDBJ whole genome shotgun (WGS) entry which is preliminary data.</text>
</comment>
<dbReference type="EMBL" id="ASGZ01000057">
    <property type="protein sequence ID" value="ESP87525.1"/>
    <property type="molecule type" value="Genomic_DNA"/>
</dbReference>
<evidence type="ECO:0000313" key="1">
    <source>
        <dbReference type="EMBL" id="ESP87525.1"/>
    </source>
</evidence>
<protein>
    <submittedName>
        <fullName evidence="1">Uncharacterized protein</fullName>
    </submittedName>
</protein>
<reference evidence="1 2" key="1">
    <citation type="journal article" date="2013" name="Genome Announc.">
        <title>Draft Genome Sequence of 'Candidatus Halobonum tyrrellensis' Strain G22, Isolated from the Hypersaline Waters of Lake Tyrrell, Australia.</title>
        <authorList>
            <person name="Ugalde J.A."/>
            <person name="Narasingarao P."/>
            <person name="Kuo S."/>
            <person name="Podell S."/>
            <person name="Allen E.E."/>
        </authorList>
    </citation>
    <scope>NUCLEOTIDE SEQUENCE [LARGE SCALE GENOMIC DNA]</scope>
    <source>
        <strain evidence="1 2">G22</strain>
    </source>
</reference>
<sequence>MSDRRRLPVVLVPNFFVCEACGTVHAAPERPPACGDCGADALRPLSRGSDADAGAYFSASLRES</sequence>
<gene>
    <name evidence="1" type="ORF">K933_13671</name>
</gene>
<keyword evidence="2" id="KW-1185">Reference proteome</keyword>
<evidence type="ECO:0000313" key="2">
    <source>
        <dbReference type="Proteomes" id="UP000017840"/>
    </source>
</evidence>